<proteinExistence type="predicted"/>
<dbReference type="Proteomes" id="UP001055439">
    <property type="component" value="Chromosome 5"/>
</dbReference>
<organism evidence="1 2">
    <name type="scientific">Musa troglodytarum</name>
    <name type="common">fe'i banana</name>
    <dbReference type="NCBI Taxonomy" id="320322"/>
    <lineage>
        <taxon>Eukaryota</taxon>
        <taxon>Viridiplantae</taxon>
        <taxon>Streptophyta</taxon>
        <taxon>Embryophyta</taxon>
        <taxon>Tracheophyta</taxon>
        <taxon>Spermatophyta</taxon>
        <taxon>Magnoliopsida</taxon>
        <taxon>Liliopsida</taxon>
        <taxon>Zingiberales</taxon>
        <taxon>Musaceae</taxon>
        <taxon>Musa</taxon>
    </lineage>
</organism>
<gene>
    <name evidence="1" type="ORF">MUK42_36620</name>
</gene>
<sequence>MVVYLVVGWMTVTQDGSPDGLYGCQTMENMNNKVETGKWHYMGYSRNPERSIALLEVGKDVAL</sequence>
<keyword evidence="2" id="KW-1185">Reference proteome</keyword>
<evidence type="ECO:0000313" key="1">
    <source>
        <dbReference type="EMBL" id="URE06569.1"/>
    </source>
</evidence>
<accession>A0A9E7G1N7</accession>
<reference evidence="1" key="1">
    <citation type="submission" date="2022-05" db="EMBL/GenBank/DDBJ databases">
        <title>The Musa troglodytarum L. genome provides insights into the mechanism of non-climacteric behaviour and enrichment of carotenoids.</title>
        <authorList>
            <person name="Wang J."/>
        </authorList>
    </citation>
    <scope>NUCLEOTIDE SEQUENCE</scope>
    <source>
        <tissue evidence="1">Leaf</tissue>
    </source>
</reference>
<dbReference type="EMBL" id="CP097507">
    <property type="protein sequence ID" value="URE06569.1"/>
    <property type="molecule type" value="Genomic_DNA"/>
</dbReference>
<protein>
    <submittedName>
        <fullName evidence="1">Uncharacterized protein</fullName>
    </submittedName>
</protein>
<evidence type="ECO:0000313" key="2">
    <source>
        <dbReference type="Proteomes" id="UP001055439"/>
    </source>
</evidence>
<dbReference type="AlphaFoldDB" id="A0A9E7G1N7"/>
<name>A0A9E7G1N7_9LILI</name>